<evidence type="ECO:0000313" key="2">
    <source>
        <dbReference type="Proteomes" id="UP001360560"/>
    </source>
</evidence>
<dbReference type="EMBL" id="BTFZ01000011">
    <property type="protein sequence ID" value="GMM36822.1"/>
    <property type="molecule type" value="Genomic_DNA"/>
</dbReference>
<organism evidence="1 2">
    <name type="scientific">Saccharomycopsis crataegensis</name>
    <dbReference type="NCBI Taxonomy" id="43959"/>
    <lineage>
        <taxon>Eukaryota</taxon>
        <taxon>Fungi</taxon>
        <taxon>Dikarya</taxon>
        <taxon>Ascomycota</taxon>
        <taxon>Saccharomycotina</taxon>
        <taxon>Saccharomycetes</taxon>
        <taxon>Saccharomycopsidaceae</taxon>
        <taxon>Saccharomycopsis</taxon>
    </lineage>
</organism>
<dbReference type="GeneID" id="90074797"/>
<evidence type="ECO:0000313" key="1">
    <source>
        <dbReference type="EMBL" id="GMM36822.1"/>
    </source>
</evidence>
<keyword evidence="2" id="KW-1185">Reference proteome</keyword>
<dbReference type="AlphaFoldDB" id="A0AAV5QPQ0"/>
<accession>A0AAV5QPQ0</accession>
<dbReference type="Proteomes" id="UP001360560">
    <property type="component" value="Unassembled WGS sequence"/>
</dbReference>
<dbReference type="RefSeq" id="XP_064853818.1">
    <property type="nucleotide sequence ID" value="XM_064997746.1"/>
</dbReference>
<reference evidence="1 2" key="1">
    <citation type="journal article" date="2023" name="Elife">
        <title>Identification of key yeast species and microbe-microbe interactions impacting larval growth of Drosophila in the wild.</title>
        <authorList>
            <person name="Mure A."/>
            <person name="Sugiura Y."/>
            <person name="Maeda R."/>
            <person name="Honda K."/>
            <person name="Sakurai N."/>
            <person name="Takahashi Y."/>
            <person name="Watada M."/>
            <person name="Katoh T."/>
            <person name="Gotoh A."/>
            <person name="Gotoh Y."/>
            <person name="Taniguchi I."/>
            <person name="Nakamura K."/>
            <person name="Hayashi T."/>
            <person name="Katayama T."/>
            <person name="Uemura T."/>
            <person name="Hattori Y."/>
        </authorList>
    </citation>
    <scope>NUCLEOTIDE SEQUENCE [LARGE SCALE GENOMIC DNA]</scope>
    <source>
        <strain evidence="1 2">SC-9</strain>
    </source>
</reference>
<proteinExistence type="predicted"/>
<protein>
    <submittedName>
        <fullName evidence="1">Uncharacterized protein</fullName>
    </submittedName>
</protein>
<name>A0AAV5QPQ0_9ASCO</name>
<gene>
    <name evidence="1" type="ORF">DASC09_041470</name>
</gene>
<comment type="caution">
    <text evidence="1">The sequence shown here is derived from an EMBL/GenBank/DDBJ whole genome shotgun (WGS) entry which is preliminary data.</text>
</comment>
<sequence length="82" mass="9841">MTYLPEGYQKSDMDTVKKLPFELFNVKFKEGTFSFYSLNNLKNLTLWMPLRSEFAQLEYLTKLQSLDILNNVQFNKMRNFQT</sequence>